<keyword evidence="1" id="KW-1133">Transmembrane helix</keyword>
<dbReference type="RefSeq" id="WP_407326117.1">
    <property type="nucleotide sequence ID" value="NZ_CP136865.1"/>
</dbReference>
<keyword evidence="1" id="KW-0472">Membrane</keyword>
<dbReference type="PANTHER" id="PTHR40076">
    <property type="entry name" value="MEMBRANE PROTEIN-RELATED"/>
    <property type="match status" value="1"/>
</dbReference>
<dbReference type="PANTHER" id="PTHR40076:SF1">
    <property type="entry name" value="MEMBRANE PROTEIN"/>
    <property type="match status" value="1"/>
</dbReference>
<evidence type="ECO:0000313" key="3">
    <source>
        <dbReference type="Proteomes" id="UP001626549"/>
    </source>
</evidence>
<protein>
    <recommendedName>
        <fullName evidence="4">Etoposide-induced protein 2.4 (EI24)</fullName>
    </recommendedName>
</protein>
<evidence type="ECO:0000256" key="1">
    <source>
        <dbReference type="SAM" id="Phobius"/>
    </source>
</evidence>
<proteinExistence type="predicted"/>
<feature type="transmembrane region" description="Helical" evidence="1">
    <location>
        <begin position="100"/>
        <end position="124"/>
    </location>
</feature>
<dbReference type="Proteomes" id="UP001626549">
    <property type="component" value="Chromosome"/>
</dbReference>
<dbReference type="EMBL" id="CP136865">
    <property type="protein sequence ID" value="WOJ95421.1"/>
    <property type="molecule type" value="Genomic_DNA"/>
</dbReference>
<organism evidence="2 3">
    <name type="scientific">Congregibacter brevis</name>
    <dbReference type="NCBI Taxonomy" id="3081201"/>
    <lineage>
        <taxon>Bacteria</taxon>
        <taxon>Pseudomonadati</taxon>
        <taxon>Pseudomonadota</taxon>
        <taxon>Gammaproteobacteria</taxon>
        <taxon>Cellvibrionales</taxon>
        <taxon>Halieaceae</taxon>
        <taxon>Congregibacter</taxon>
    </lineage>
</organism>
<feature type="transmembrane region" description="Helical" evidence="1">
    <location>
        <begin position="25"/>
        <end position="52"/>
    </location>
</feature>
<accession>A0ABZ0I8P9</accession>
<dbReference type="InterPro" id="IPR010380">
    <property type="entry name" value="DUF975"/>
</dbReference>
<evidence type="ECO:0008006" key="4">
    <source>
        <dbReference type="Google" id="ProtNLM"/>
    </source>
</evidence>
<keyword evidence="3" id="KW-1185">Reference proteome</keyword>
<feature type="transmembrane region" description="Helical" evidence="1">
    <location>
        <begin position="145"/>
        <end position="164"/>
    </location>
</feature>
<keyword evidence="1" id="KW-0812">Transmembrane</keyword>
<gene>
    <name evidence="2" type="ORF">R0137_09130</name>
</gene>
<feature type="transmembrane region" description="Helical" evidence="1">
    <location>
        <begin position="73"/>
        <end position="94"/>
    </location>
</feature>
<name>A0ABZ0I8P9_9GAMM</name>
<sequence>MTERVIPDAGVCLRDGWTLYKQEPWLLSGATILLGVICGVVGLIPFAGALVYPPLLAGLYSMIIRLERGETITISNLFDGFQFFIPLIIASILMSIFISIGLFLLVLPGLYLVIVYGFTNLMIIDKKMDFWPAMEASRKLIHANFWRYAVLAFVLMLICIAGSIPMGLGLIVTVPLCLAAQYRFYRAVS</sequence>
<reference evidence="2 3" key="1">
    <citation type="submission" date="2023-10" db="EMBL/GenBank/DDBJ databases">
        <title>Two novel species belonging to the OM43/NOR5 clade.</title>
        <authorList>
            <person name="Park M."/>
        </authorList>
    </citation>
    <scope>NUCLEOTIDE SEQUENCE [LARGE SCALE GENOMIC DNA]</scope>
    <source>
        <strain evidence="2 3">IMCC45268</strain>
    </source>
</reference>
<evidence type="ECO:0000313" key="2">
    <source>
        <dbReference type="EMBL" id="WOJ95421.1"/>
    </source>
</evidence>